<organism evidence="2">
    <name type="scientific">Homo sapiens</name>
    <name type="common">Human</name>
    <dbReference type="NCBI Taxonomy" id="9606"/>
    <lineage>
        <taxon>Eukaryota</taxon>
        <taxon>Metazoa</taxon>
        <taxon>Chordata</taxon>
        <taxon>Craniata</taxon>
        <taxon>Vertebrata</taxon>
        <taxon>Euteleostomi</taxon>
        <taxon>Mammalia</taxon>
        <taxon>Eutheria</taxon>
        <taxon>Euarchontoglires</taxon>
        <taxon>Primates</taxon>
        <taxon>Haplorrhini</taxon>
        <taxon>Catarrhini</taxon>
        <taxon>Hominidae</taxon>
        <taxon>Homo</taxon>
    </lineage>
</organism>
<dbReference type="EMBL" id="AK293797">
    <property type="protein sequence ID" value="BAH11597.1"/>
    <property type="molecule type" value="mRNA"/>
</dbReference>
<dbReference type="RefSeq" id="XP_047283079.1">
    <property type="nucleotide sequence ID" value="XM_047427123.1"/>
</dbReference>
<reference evidence="2" key="1">
    <citation type="submission" date="2007-10" db="EMBL/GenBank/DDBJ databases">
        <title>NEDO human cDNA sequencing project focused on splicing variants.</title>
        <authorList>
            <person name="Wakamatsu A."/>
            <person name="Yamamoto J."/>
            <person name="Kimura K."/>
            <person name="Ishii S."/>
            <person name="Watanabe K."/>
            <person name="Sugiyama A."/>
            <person name="Murakawa K."/>
            <person name="Kaida T."/>
            <person name="Tsuchiya K."/>
            <person name="Fukuzumi Y."/>
            <person name="Kumagai A."/>
            <person name="Oishi Y."/>
            <person name="Yamamoto S."/>
            <person name="Ono Y."/>
            <person name="Komori Y."/>
            <person name="Yamazaki M."/>
            <person name="Kisu Y."/>
            <person name="Nishikawa T."/>
            <person name="Sugano S."/>
            <person name="Nomura N."/>
            <person name="Isogai T."/>
        </authorList>
    </citation>
    <scope>NUCLEOTIDE SEQUENCE</scope>
    <source>
        <tissue evidence="2">Cerebellum</tissue>
    </source>
</reference>
<feature type="region of interest" description="Disordered" evidence="1">
    <location>
        <begin position="61"/>
        <end position="191"/>
    </location>
</feature>
<dbReference type="GeneID" id="60484"/>
<feature type="compositionally biased region" description="Low complexity" evidence="1">
    <location>
        <begin position="84"/>
        <end position="102"/>
    </location>
</feature>
<accession>B7Z1R1</accession>
<proteinExistence type="evidence at transcript level"/>
<sequence length="191" mass="20351">MRTQAPEGRGQKLFLKGAKGATVLNRGSSSRVLRCLELPGAWQTFIQNLFLKQDKKLLSTAPSVSVKRPASNRRCRADPPSCQAGSPSPHSAASFFGPSPSSTKPKETQLQGALEQGGAWGAPGNADPHHQRTARPGVWAPGRARQDAEGASTRRLPGHRGRAPGGRGPVPLRAHQRHRGRERGADLELGG</sequence>
<evidence type="ECO:0000313" key="2">
    <source>
        <dbReference type="EMBL" id="BAH11597.1"/>
    </source>
</evidence>
<dbReference type="AlphaFoldDB" id="B7Z1R1"/>
<evidence type="ECO:0000256" key="1">
    <source>
        <dbReference type="SAM" id="MobiDB-lite"/>
    </source>
</evidence>
<name>B7Z1R1_HUMAN</name>
<feature type="compositionally biased region" description="Basic and acidic residues" evidence="1">
    <location>
        <begin position="182"/>
        <end position="191"/>
    </location>
</feature>
<dbReference type="RefSeq" id="XP_054188831.1">
    <property type="nucleotide sequence ID" value="XM_054332856.1"/>
</dbReference>
<protein>
    <submittedName>
        <fullName evidence="2">cDNA FLJ52064</fullName>
    </submittedName>
</protein>
<dbReference type="CTD" id="60484"/>
<dbReference type="RefSeq" id="XP_054194050.1">
    <property type="nucleotide sequence ID" value="XM_054338075.1"/>
</dbReference>